<accession>A0ABP8H1V0</accession>
<evidence type="ECO:0000256" key="3">
    <source>
        <dbReference type="ARBA" id="ARBA00011233"/>
    </source>
</evidence>
<dbReference type="Gene3D" id="3.20.20.70">
    <property type="entry name" value="Aldolase class I"/>
    <property type="match status" value="1"/>
</dbReference>
<keyword evidence="5" id="KW-0119">Carbohydrate metabolism</keyword>
<dbReference type="Proteomes" id="UP001501671">
    <property type="component" value="Unassembled WGS sequence"/>
</dbReference>
<comment type="similarity">
    <text evidence="2">Belongs to the KHG/KDPG aldolase family.</text>
</comment>
<evidence type="ECO:0000256" key="1">
    <source>
        <dbReference type="ARBA" id="ARBA00004761"/>
    </source>
</evidence>
<evidence type="ECO:0000313" key="6">
    <source>
        <dbReference type="EMBL" id="GAA4332985.1"/>
    </source>
</evidence>
<dbReference type="InterPro" id="IPR000887">
    <property type="entry name" value="Aldlse_KDPG_KHG"/>
</dbReference>
<dbReference type="PANTHER" id="PTHR30246:SF1">
    <property type="entry name" value="2-DEHYDRO-3-DEOXY-6-PHOSPHOGALACTONATE ALDOLASE-RELATED"/>
    <property type="match status" value="1"/>
</dbReference>
<comment type="subunit">
    <text evidence="3">Homotrimer.</text>
</comment>
<proteinExistence type="inferred from homology"/>
<dbReference type="InterPro" id="IPR013785">
    <property type="entry name" value="Aldolase_TIM"/>
</dbReference>
<dbReference type="NCBIfam" id="TIGR01182">
    <property type="entry name" value="eda"/>
    <property type="match status" value="1"/>
</dbReference>
<evidence type="ECO:0000256" key="5">
    <source>
        <dbReference type="ARBA" id="ARBA00023277"/>
    </source>
</evidence>
<keyword evidence="4" id="KW-0456">Lyase</keyword>
<organism evidence="6 7">
    <name type="scientific">Pigmentiphaga soli</name>
    <dbReference type="NCBI Taxonomy" id="1007095"/>
    <lineage>
        <taxon>Bacteria</taxon>
        <taxon>Pseudomonadati</taxon>
        <taxon>Pseudomonadota</taxon>
        <taxon>Betaproteobacteria</taxon>
        <taxon>Burkholderiales</taxon>
        <taxon>Alcaligenaceae</taxon>
        <taxon>Pigmentiphaga</taxon>
    </lineage>
</organism>
<dbReference type="SUPFAM" id="SSF51569">
    <property type="entry name" value="Aldolase"/>
    <property type="match status" value="1"/>
</dbReference>
<dbReference type="Pfam" id="PF01081">
    <property type="entry name" value="Aldolase"/>
    <property type="match status" value="1"/>
</dbReference>
<keyword evidence="7" id="KW-1185">Reference proteome</keyword>
<evidence type="ECO:0000256" key="4">
    <source>
        <dbReference type="ARBA" id="ARBA00023239"/>
    </source>
</evidence>
<gene>
    <name evidence="6" type="ORF">GCM10023144_23670</name>
</gene>
<comment type="pathway">
    <text evidence="1">Carbohydrate acid metabolism.</text>
</comment>
<name>A0ABP8H1V0_9BURK</name>
<dbReference type="CDD" id="cd00452">
    <property type="entry name" value="KDPG_aldolase"/>
    <property type="match status" value="1"/>
</dbReference>
<sequence>MSSPTLTRRWAVLRATRLIPVLRYHDADTARYAAQVALAAGCQAIELTWTIPGVLDVLRALRAESQSAGRAGVLLGIGTITEACQAHEALESGADFLVSPGVVAELPQMAAAVDAISMVGAFTATEVIAARDAGADVVKVFPAETGGPRHLGALKAVFEDTLFCPTGGVTAANMGDYFAAGAQFVGMGSNLYDKRHLAARDTDALVEALRQTRIAAGG</sequence>
<dbReference type="RefSeq" id="WP_345249607.1">
    <property type="nucleotide sequence ID" value="NZ_BAABFO010000010.1"/>
</dbReference>
<evidence type="ECO:0000313" key="7">
    <source>
        <dbReference type="Proteomes" id="UP001501671"/>
    </source>
</evidence>
<comment type="caution">
    <text evidence="6">The sequence shown here is derived from an EMBL/GenBank/DDBJ whole genome shotgun (WGS) entry which is preliminary data.</text>
</comment>
<dbReference type="EMBL" id="BAABFO010000010">
    <property type="protein sequence ID" value="GAA4332985.1"/>
    <property type="molecule type" value="Genomic_DNA"/>
</dbReference>
<reference evidence="7" key="1">
    <citation type="journal article" date="2019" name="Int. J. Syst. Evol. Microbiol.">
        <title>The Global Catalogue of Microorganisms (GCM) 10K type strain sequencing project: providing services to taxonomists for standard genome sequencing and annotation.</title>
        <authorList>
            <consortium name="The Broad Institute Genomics Platform"/>
            <consortium name="The Broad Institute Genome Sequencing Center for Infectious Disease"/>
            <person name="Wu L."/>
            <person name="Ma J."/>
        </authorList>
    </citation>
    <scope>NUCLEOTIDE SEQUENCE [LARGE SCALE GENOMIC DNA]</scope>
    <source>
        <strain evidence="7">JCM 17666</strain>
    </source>
</reference>
<protein>
    <submittedName>
        <fullName evidence="6">Bifunctional 4-hydroxy-2-oxoglutarate aldolase/2-dehydro-3-deoxy-phosphogluconate aldolase</fullName>
    </submittedName>
</protein>
<dbReference type="PANTHER" id="PTHR30246">
    <property type="entry name" value="2-KETO-3-DEOXY-6-PHOSPHOGLUCONATE ALDOLASE"/>
    <property type="match status" value="1"/>
</dbReference>
<evidence type="ECO:0000256" key="2">
    <source>
        <dbReference type="ARBA" id="ARBA00006906"/>
    </source>
</evidence>